<dbReference type="Proteomes" id="UP001180020">
    <property type="component" value="Unassembled WGS sequence"/>
</dbReference>
<evidence type="ECO:0000313" key="2">
    <source>
        <dbReference type="EMBL" id="KAK1318917.1"/>
    </source>
</evidence>
<evidence type="ECO:0000313" key="3">
    <source>
        <dbReference type="Proteomes" id="UP001180020"/>
    </source>
</evidence>
<proteinExistence type="predicted"/>
<keyword evidence="3" id="KW-1185">Reference proteome</keyword>
<evidence type="ECO:0000256" key="1">
    <source>
        <dbReference type="SAM" id="MobiDB-lite"/>
    </source>
</evidence>
<reference evidence="2" key="1">
    <citation type="journal article" date="2023" name="Nat. Commun.">
        <title>Diploid and tetraploid genomes of Acorus and the evolution of monocots.</title>
        <authorList>
            <person name="Ma L."/>
            <person name="Liu K.W."/>
            <person name="Li Z."/>
            <person name="Hsiao Y.Y."/>
            <person name="Qi Y."/>
            <person name="Fu T."/>
            <person name="Tang G.D."/>
            <person name="Zhang D."/>
            <person name="Sun W.H."/>
            <person name="Liu D.K."/>
            <person name="Li Y."/>
            <person name="Chen G.Z."/>
            <person name="Liu X.D."/>
            <person name="Liao X.Y."/>
            <person name="Jiang Y.T."/>
            <person name="Yu X."/>
            <person name="Hao Y."/>
            <person name="Huang J."/>
            <person name="Zhao X.W."/>
            <person name="Ke S."/>
            <person name="Chen Y.Y."/>
            <person name="Wu W.L."/>
            <person name="Hsu J.L."/>
            <person name="Lin Y.F."/>
            <person name="Huang M.D."/>
            <person name="Li C.Y."/>
            <person name="Huang L."/>
            <person name="Wang Z.W."/>
            <person name="Zhao X."/>
            <person name="Zhong W.Y."/>
            <person name="Peng D.H."/>
            <person name="Ahmad S."/>
            <person name="Lan S."/>
            <person name="Zhang J.S."/>
            <person name="Tsai W.C."/>
            <person name="Van de Peer Y."/>
            <person name="Liu Z.J."/>
        </authorList>
    </citation>
    <scope>NUCLEOTIDE SEQUENCE</scope>
    <source>
        <strain evidence="2">CP</strain>
    </source>
</reference>
<dbReference type="AlphaFoldDB" id="A0AAV9EZT6"/>
<gene>
    <name evidence="2" type="ORF">QJS10_CPB04g00782</name>
</gene>
<sequence>MITLTITYFTNITGEGELKNYDEIPSLNTDALSGASDEGGGARDATECENHGLPSVDAEAGAQGAQGLAVVEALYRSHLRNNNNNGRRDR</sequence>
<reference evidence="2" key="2">
    <citation type="submission" date="2023-06" db="EMBL/GenBank/DDBJ databases">
        <authorList>
            <person name="Ma L."/>
            <person name="Liu K.-W."/>
            <person name="Li Z."/>
            <person name="Hsiao Y.-Y."/>
            <person name="Qi Y."/>
            <person name="Fu T."/>
            <person name="Tang G."/>
            <person name="Zhang D."/>
            <person name="Sun W.-H."/>
            <person name="Liu D.-K."/>
            <person name="Li Y."/>
            <person name="Chen G.-Z."/>
            <person name="Liu X.-D."/>
            <person name="Liao X.-Y."/>
            <person name="Jiang Y.-T."/>
            <person name="Yu X."/>
            <person name="Hao Y."/>
            <person name="Huang J."/>
            <person name="Zhao X.-W."/>
            <person name="Ke S."/>
            <person name="Chen Y.-Y."/>
            <person name="Wu W.-L."/>
            <person name="Hsu J.-L."/>
            <person name="Lin Y.-F."/>
            <person name="Huang M.-D."/>
            <person name="Li C.-Y."/>
            <person name="Huang L."/>
            <person name="Wang Z.-W."/>
            <person name="Zhao X."/>
            <person name="Zhong W.-Y."/>
            <person name="Peng D.-H."/>
            <person name="Ahmad S."/>
            <person name="Lan S."/>
            <person name="Zhang J.-S."/>
            <person name="Tsai W.-C."/>
            <person name="Van De Peer Y."/>
            <person name="Liu Z.-J."/>
        </authorList>
    </citation>
    <scope>NUCLEOTIDE SEQUENCE</scope>
    <source>
        <strain evidence="2">CP</strain>
        <tissue evidence="2">Leaves</tissue>
    </source>
</reference>
<feature type="compositionally biased region" description="Basic and acidic residues" evidence="1">
    <location>
        <begin position="40"/>
        <end position="50"/>
    </location>
</feature>
<dbReference type="EMBL" id="JAUJYO010000004">
    <property type="protein sequence ID" value="KAK1318917.1"/>
    <property type="molecule type" value="Genomic_DNA"/>
</dbReference>
<name>A0AAV9EZT6_ACOCL</name>
<accession>A0AAV9EZT6</accession>
<feature type="region of interest" description="Disordered" evidence="1">
    <location>
        <begin position="29"/>
        <end position="62"/>
    </location>
</feature>
<organism evidence="2 3">
    <name type="scientific">Acorus calamus</name>
    <name type="common">Sweet flag</name>
    <dbReference type="NCBI Taxonomy" id="4465"/>
    <lineage>
        <taxon>Eukaryota</taxon>
        <taxon>Viridiplantae</taxon>
        <taxon>Streptophyta</taxon>
        <taxon>Embryophyta</taxon>
        <taxon>Tracheophyta</taxon>
        <taxon>Spermatophyta</taxon>
        <taxon>Magnoliopsida</taxon>
        <taxon>Liliopsida</taxon>
        <taxon>Acoraceae</taxon>
        <taxon>Acorus</taxon>
    </lineage>
</organism>
<comment type="caution">
    <text evidence="2">The sequence shown here is derived from an EMBL/GenBank/DDBJ whole genome shotgun (WGS) entry which is preliminary data.</text>
</comment>
<protein>
    <submittedName>
        <fullName evidence="2">Uncharacterized protein</fullName>
    </submittedName>
</protein>